<keyword evidence="1 7" id="KW-0597">Phosphoprotein</keyword>
<gene>
    <name evidence="9" type="primary">ppk1</name>
    <name evidence="9" type="ORF">EZ444_09405</name>
</gene>
<dbReference type="InterPro" id="IPR041108">
    <property type="entry name" value="PP_kinase_C_1"/>
</dbReference>
<comment type="function">
    <text evidence="7">Catalyzes the reversible transfer of the terminal phosphate of ATP to form a long-chain polyphosphate (polyP).</text>
</comment>
<comment type="catalytic activity">
    <reaction evidence="7">
        <text>[phosphate](n) + ATP = [phosphate](n+1) + ADP</text>
        <dbReference type="Rhea" id="RHEA:19573"/>
        <dbReference type="Rhea" id="RHEA-COMP:9859"/>
        <dbReference type="Rhea" id="RHEA-COMP:14280"/>
        <dbReference type="ChEBI" id="CHEBI:16838"/>
        <dbReference type="ChEBI" id="CHEBI:30616"/>
        <dbReference type="ChEBI" id="CHEBI:456216"/>
        <dbReference type="EC" id="2.7.4.1"/>
    </reaction>
</comment>
<dbReference type="Gene3D" id="1.20.58.310">
    <property type="entry name" value="Polyphosphate kinase N-terminal domain"/>
    <property type="match status" value="1"/>
</dbReference>
<dbReference type="NCBIfam" id="TIGR03705">
    <property type="entry name" value="poly_P_kin"/>
    <property type="match status" value="1"/>
</dbReference>
<dbReference type="InterPro" id="IPR001736">
    <property type="entry name" value="PLipase_D/transphosphatidylase"/>
</dbReference>
<keyword evidence="5" id="KW-0067">ATP-binding</keyword>
<dbReference type="Gene3D" id="3.30.1840.10">
    <property type="entry name" value="Polyphosphate kinase middle domain"/>
    <property type="match status" value="1"/>
</dbReference>
<dbReference type="CDD" id="cd09167">
    <property type="entry name" value="PLDc_EcPPK1_C2_like"/>
    <property type="match status" value="1"/>
</dbReference>
<dbReference type="InterPro" id="IPR003414">
    <property type="entry name" value="PP_kinase"/>
</dbReference>
<dbReference type="GO" id="GO:0009358">
    <property type="term" value="C:polyphosphate kinase complex"/>
    <property type="evidence" value="ECO:0007669"/>
    <property type="project" value="InterPro"/>
</dbReference>
<comment type="similarity">
    <text evidence="7">Belongs to the polyphosphate kinase 1 (PPK1) family.</text>
</comment>
<dbReference type="InterPro" id="IPR025200">
    <property type="entry name" value="PPK_C_dom2"/>
</dbReference>
<dbReference type="Pfam" id="PF13089">
    <property type="entry name" value="PP_kinase_N"/>
    <property type="match status" value="1"/>
</dbReference>
<comment type="caution">
    <text evidence="9">The sequence shown here is derived from an EMBL/GenBank/DDBJ whole genome shotgun (WGS) entry which is preliminary data.</text>
</comment>
<evidence type="ECO:0000256" key="4">
    <source>
        <dbReference type="ARBA" id="ARBA00022777"/>
    </source>
</evidence>
<dbReference type="Gene3D" id="3.30.870.10">
    <property type="entry name" value="Endonuclease Chain A"/>
    <property type="match status" value="2"/>
</dbReference>
<dbReference type="InterPro" id="IPR036830">
    <property type="entry name" value="PP_kinase_middle_dom_sf"/>
</dbReference>
<dbReference type="EMBL" id="SJSM01000004">
    <property type="protein sequence ID" value="TCC97063.1"/>
    <property type="molecule type" value="Genomic_DNA"/>
</dbReference>
<organism evidence="9 10">
    <name type="scientific">Pedobacter hiemivivus</name>
    <dbReference type="NCBI Taxonomy" id="2530454"/>
    <lineage>
        <taxon>Bacteria</taxon>
        <taxon>Pseudomonadati</taxon>
        <taxon>Bacteroidota</taxon>
        <taxon>Sphingobacteriia</taxon>
        <taxon>Sphingobacteriales</taxon>
        <taxon>Sphingobacteriaceae</taxon>
        <taxon>Pedobacter</taxon>
    </lineage>
</organism>
<dbReference type="Pfam" id="PF17941">
    <property type="entry name" value="PP_kinase_C_1"/>
    <property type="match status" value="1"/>
</dbReference>
<evidence type="ECO:0000256" key="1">
    <source>
        <dbReference type="ARBA" id="ARBA00022553"/>
    </source>
</evidence>
<dbReference type="PANTHER" id="PTHR30218">
    <property type="entry name" value="POLYPHOSPHATE KINASE"/>
    <property type="match status" value="1"/>
</dbReference>
<dbReference type="SUPFAM" id="SSF140356">
    <property type="entry name" value="PPK N-terminal domain-like"/>
    <property type="match status" value="1"/>
</dbReference>
<dbReference type="InterPro" id="IPR024953">
    <property type="entry name" value="PP_kinase_middle"/>
</dbReference>
<evidence type="ECO:0000313" key="10">
    <source>
        <dbReference type="Proteomes" id="UP000291117"/>
    </source>
</evidence>
<accession>A0A4R0NCV7</accession>
<sequence>MEDAVFFNRDLSWLSFNERVLLEADKATVPLLERIKFLSIYSSNLDEFYRVRIPVLMALDELGKDTERRSNYELAKTEIDRQQQKYGSILAEQIIPELATHQVYWIYNKPMPANISAKVADVFFTEILAYIHSIRIDDDLSDFFAENNKLYQVVILEDQQGRERLELINIPSDTIPRLYAITENNDKYIVFLEDIIKHKMAYLFPDDQIKGVFNLKITRDAELKIEDVDDEDVTASLERQLEARDFGFATRFLCEPGIPLRNLYYLIYRLNLQKASIVEGGTYHNLKDLSSFPLSDAIYSYPKWPAIKSLQINEKETLFDDILKKDILINVPYQSYDPILRFFNEAANDQNVVEIYTTLYRVAHDSRIVSALSTASRNGKRVVVMVELKARFDEANNIKWAKQMKAAGVKIIYSNIDLKVHAKVALVKRAFNGTYDYLGLLATGNLNESTAKFYTDQILLTAHRPMLEELEALFGFLSKSKKAHSAEDMIEFKHLLVAQFNLQQRFLDLIQREIDHAKNGQASGITIKLNNLEEQVLITKLYEAAQAGVKIKLIVRGICCLLPGKTGLSENISVTRIVDRYLEHGRIFVFENNGNPEVFMGSADWMNRNIYSRIEVCFPVYNEELKELLLRIINLQLNDNVQESIYLLLQQKITNQTRL</sequence>
<keyword evidence="2 7" id="KW-0808">Transferase</keyword>
<dbReference type="AlphaFoldDB" id="A0A4R0NCV7"/>
<reference evidence="9 10" key="1">
    <citation type="submission" date="2019-02" db="EMBL/GenBank/DDBJ databases">
        <title>Pedobacter sp. RP-3-8 sp. nov., isolated from Arctic soil.</title>
        <authorList>
            <person name="Dahal R.H."/>
        </authorList>
    </citation>
    <scope>NUCLEOTIDE SEQUENCE [LARGE SCALE GENOMIC DNA]</scope>
    <source>
        <strain evidence="9 10">RP-3-8</strain>
    </source>
</reference>
<feature type="domain" description="PLD phosphodiesterase" evidence="8">
    <location>
        <begin position="579"/>
        <end position="609"/>
    </location>
</feature>
<name>A0A4R0NCV7_9SPHI</name>
<dbReference type="RefSeq" id="WP_131608475.1">
    <property type="nucleotide sequence ID" value="NZ_SJSM01000004.1"/>
</dbReference>
<dbReference type="EC" id="2.7.4.1" evidence="7"/>
<dbReference type="SUPFAM" id="SSF143724">
    <property type="entry name" value="PHP14-like"/>
    <property type="match status" value="1"/>
</dbReference>
<evidence type="ECO:0000256" key="6">
    <source>
        <dbReference type="ARBA" id="ARBA00022842"/>
    </source>
</evidence>
<evidence type="ECO:0000256" key="3">
    <source>
        <dbReference type="ARBA" id="ARBA00022741"/>
    </source>
</evidence>
<dbReference type="OrthoDB" id="9761456at2"/>
<evidence type="ECO:0000256" key="2">
    <source>
        <dbReference type="ARBA" id="ARBA00022679"/>
    </source>
</evidence>
<dbReference type="PIRSF" id="PIRSF015589">
    <property type="entry name" value="PP_kinase"/>
    <property type="match status" value="1"/>
</dbReference>
<proteinExistence type="inferred from homology"/>
<dbReference type="Pfam" id="PF02503">
    <property type="entry name" value="PP_kinase"/>
    <property type="match status" value="1"/>
</dbReference>
<evidence type="ECO:0000256" key="7">
    <source>
        <dbReference type="RuleBase" id="RU003800"/>
    </source>
</evidence>
<evidence type="ECO:0000313" key="9">
    <source>
        <dbReference type="EMBL" id="TCC97063.1"/>
    </source>
</evidence>
<evidence type="ECO:0000256" key="5">
    <source>
        <dbReference type="ARBA" id="ARBA00022840"/>
    </source>
</evidence>
<dbReference type="GO" id="GO:0008976">
    <property type="term" value="F:polyphosphate kinase activity"/>
    <property type="evidence" value="ECO:0007669"/>
    <property type="project" value="UniProtKB-EC"/>
</dbReference>
<dbReference type="PANTHER" id="PTHR30218:SF0">
    <property type="entry name" value="POLYPHOSPHATE KINASE"/>
    <property type="match status" value="1"/>
</dbReference>
<dbReference type="NCBIfam" id="NF003917">
    <property type="entry name" value="PRK05443.1-1"/>
    <property type="match status" value="1"/>
</dbReference>
<keyword evidence="10" id="KW-1185">Reference proteome</keyword>
<keyword evidence="6" id="KW-0460">Magnesium</keyword>
<dbReference type="GO" id="GO:0005524">
    <property type="term" value="F:ATP binding"/>
    <property type="evidence" value="ECO:0007669"/>
    <property type="project" value="UniProtKB-KW"/>
</dbReference>
<dbReference type="Pfam" id="PF13090">
    <property type="entry name" value="PP_kinase_C"/>
    <property type="match status" value="1"/>
</dbReference>
<protein>
    <recommendedName>
        <fullName evidence="7">Polyphosphate kinase</fullName>
        <ecNumber evidence="7">2.7.4.1</ecNumber>
    </recommendedName>
</protein>
<comment type="PTM">
    <text evidence="7">An intermediate of this reaction is the autophosphorylated ppk in which a phosphate is covalently linked to a histidine residue through a N-P bond.</text>
</comment>
<dbReference type="Proteomes" id="UP000291117">
    <property type="component" value="Unassembled WGS sequence"/>
</dbReference>
<keyword evidence="4 9" id="KW-0418">Kinase</keyword>
<dbReference type="SUPFAM" id="SSF56024">
    <property type="entry name" value="Phospholipase D/nuclease"/>
    <property type="match status" value="2"/>
</dbReference>
<keyword evidence="3" id="KW-0547">Nucleotide-binding</keyword>
<dbReference type="PROSITE" id="PS50035">
    <property type="entry name" value="PLD"/>
    <property type="match status" value="1"/>
</dbReference>
<dbReference type="InterPro" id="IPR036832">
    <property type="entry name" value="PPK_N_dom_sf"/>
</dbReference>
<dbReference type="GO" id="GO:0006799">
    <property type="term" value="P:polyphosphate biosynthetic process"/>
    <property type="evidence" value="ECO:0007669"/>
    <property type="project" value="InterPro"/>
</dbReference>
<evidence type="ECO:0000259" key="8">
    <source>
        <dbReference type="PROSITE" id="PS50035"/>
    </source>
</evidence>
<dbReference type="InterPro" id="IPR025198">
    <property type="entry name" value="PPK_N_dom"/>
</dbReference>